<evidence type="ECO:0000256" key="3">
    <source>
        <dbReference type="ARBA" id="ARBA00022989"/>
    </source>
</evidence>
<keyword evidence="2 6" id="KW-0812">Transmembrane</keyword>
<evidence type="ECO:0000259" key="7">
    <source>
        <dbReference type="Pfam" id="PF00149"/>
    </source>
</evidence>
<feature type="compositionally biased region" description="Acidic residues" evidence="5">
    <location>
        <begin position="548"/>
        <end position="559"/>
    </location>
</feature>
<keyword evidence="9" id="KW-1185">Reference proteome</keyword>
<feature type="transmembrane region" description="Helical" evidence="6">
    <location>
        <begin position="427"/>
        <end position="451"/>
    </location>
</feature>
<comment type="subcellular location">
    <subcellularLocation>
        <location evidence="1">Membrane</location>
        <topology evidence="1">Multi-pass membrane protein</topology>
    </subcellularLocation>
</comment>
<dbReference type="InterPro" id="IPR029052">
    <property type="entry name" value="Metallo-depent_PP-like"/>
</dbReference>
<evidence type="ECO:0000256" key="5">
    <source>
        <dbReference type="SAM" id="MobiDB-lite"/>
    </source>
</evidence>
<feature type="region of interest" description="Disordered" evidence="5">
    <location>
        <begin position="582"/>
        <end position="615"/>
    </location>
</feature>
<evidence type="ECO:0000256" key="6">
    <source>
        <dbReference type="SAM" id="Phobius"/>
    </source>
</evidence>
<dbReference type="InterPro" id="IPR004843">
    <property type="entry name" value="Calcineurin-like_PHP"/>
</dbReference>
<evidence type="ECO:0000313" key="9">
    <source>
        <dbReference type="Proteomes" id="UP000249723"/>
    </source>
</evidence>
<dbReference type="Proteomes" id="UP000249723">
    <property type="component" value="Unassembled WGS sequence"/>
</dbReference>
<dbReference type="PANTHER" id="PTHR13315:SF4">
    <property type="entry name" value="METALLOPHOSPHOESTERASE, ISOFORM E"/>
    <property type="match status" value="1"/>
</dbReference>
<name>A0A2X0ND46_9BASI</name>
<dbReference type="GO" id="GO:0016020">
    <property type="term" value="C:membrane"/>
    <property type="evidence" value="ECO:0007669"/>
    <property type="project" value="UniProtKB-SubCell"/>
</dbReference>
<dbReference type="Pfam" id="PF00149">
    <property type="entry name" value="Metallophos"/>
    <property type="match status" value="1"/>
</dbReference>
<keyword evidence="4 6" id="KW-0472">Membrane</keyword>
<feature type="compositionally biased region" description="Polar residues" evidence="5">
    <location>
        <begin position="593"/>
        <end position="615"/>
    </location>
</feature>
<evidence type="ECO:0000256" key="2">
    <source>
        <dbReference type="ARBA" id="ARBA00022692"/>
    </source>
</evidence>
<dbReference type="GO" id="GO:0006506">
    <property type="term" value="P:GPI anchor biosynthetic process"/>
    <property type="evidence" value="ECO:0007669"/>
    <property type="project" value="InterPro"/>
</dbReference>
<sequence length="704" mass="78506">MPAPRYGASPLTRNRLSASSSRRHRSSTSHRLRSIVLLPSRTILLLVVFYAEYATFYLHTSACRFDDAPSSKGKVWKPLAPPLKRADSATEPAARSPSFGDWDDDPRWKGHRPWHVLLVSGIVACPLARLPSQDPQILDMRSYPGRSWIGRYLGIKFTDAYIRKAWRFVSKASGSHGKIDSVVWLGDLLDSGVENVDLVEHAKYSSRFFRLFPPPPSTLSKSPSTIYIPGNHDLGLHTPSTYGRKRFRDNFGPTNGIVEVGGWELVWIDAMAVLEPGVEGREARNWIAKLGENKSNLPRVLFTHIPLYRPEGTFCGASRESQNALRQGSGLNYQNELDEETTQWLVRSLKPNLVYSGDDHDSCIVRHPFLIDGETPLIETTVKAFSMAMGIRKPGYHLLSLYAPKDSSNPSTSATFTQTNCVLPDQIYLWTRIYIPLYLLLILLFLAPKLWRMITGSLKRSSASARSNGLPIHRNRSSLSRQWLGRGSKVDAGYDEAGDDDDSQFPSFSFLATPSDDYAYHSGVGAEELPTSSSPNRSQGHSRRSSMLDDEDEEEEELELGNKVRRLSRVYMWESKGTFVGGGGGAGGGSAGETSLPSPLSSSMGRRQLTSRPSRTAQALVKIDEALNRGLGPIYRYTLKPILRILRTVSTRVCMTPFLVVSKLEEILGRTKLGAIVVQTMRQVHAVVWPGIVLWTLIWAWYAI</sequence>
<feature type="region of interest" description="Disordered" evidence="5">
    <location>
        <begin position="1"/>
        <end position="25"/>
    </location>
</feature>
<evidence type="ECO:0000256" key="4">
    <source>
        <dbReference type="ARBA" id="ARBA00023136"/>
    </source>
</evidence>
<proteinExistence type="predicted"/>
<feature type="transmembrane region" description="Helical" evidence="6">
    <location>
        <begin position="684"/>
        <end position="702"/>
    </location>
</feature>
<dbReference type="OrthoDB" id="5977743at2759"/>
<keyword evidence="3 6" id="KW-1133">Transmembrane helix</keyword>
<dbReference type="PANTHER" id="PTHR13315">
    <property type="entry name" value="METALLO PHOSPHOESTERASE RELATED"/>
    <property type="match status" value="1"/>
</dbReference>
<gene>
    <name evidence="8" type="ORF">BZ3500_MVSOF-1268-A1-R1_CHR5-1G07641</name>
</gene>
<dbReference type="SUPFAM" id="SSF56300">
    <property type="entry name" value="Metallo-dependent phosphatases"/>
    <property type="match status" value="1"/>
</dbReference>
<feature type="compositionally biased region" description="Gly residues" evidence="5">
    <location>
        <begin position="582"/>
        <end position="591"/>
    </location>
</feature>
<dbReference type="STRING" id="289078.A0A2X0ND46"/>
<protein>
    <submittedName>
        <fullName evidence="8">BZ3500_MvSof-1268-A1-R1_Chr5-1g07641 protein</fullName>
    </submittedName>
</protein>
<dbReference type="AlphaFoldDB" id="A0A2X0ND46"/>
<accession>A0A2X0ND46</accession>
<dbReference type="InterPro" id="IPR033308">
    <property type="entry name" value="PGAP5/Cdc1/Ted1"/>
</dbReference>
<organism evidence="8 9">
    <name type="scientific">Microbotryum saponariae</name>
    <dbReference type="NCBI Taxonomy" id="289078"/>
    <lineage>
        <taxon>Eukaryota</taxon>
        <taxon>Fungi</taxon>
        <taxon>Dikarya</taxon>
        <taxon>Basidiomycota</taxon>
        <taxon>Pucciniomycotina</taxon>
        <taxon>Microbotryomycetes</taxon>
        <taxon>Microbotryales</taxon>
        <taxon>Microbotryaceae</taxon>
        <taxon>Microbotryum</taxon>
    </lineage>
</organism>
<reference evidence="9" key="1">
    <citation type="submission" date="2016-10" db="EMBL/GenBank/DDBJ databases">
        <authorList>
            <person name="Jeantristanb JTB J.-T."/>
            <person name="Ricardo R."/>
        </authorList>
    </citation>
    <scope>NUCLEOTIDE SEQUENCE [LARGE SCALE GENOMIC DNA]</scope>
</reference>
<dbReference type="GO" id="GO:0005783">
    <property type="term" value="C:endoplasmic reticulum"/>
    <property type="evidence" value="ECO:0007669"/>
    <property type="project" value="TreeGrafter"/>
</dbReference>
<dbReference type="EMBL" id="FMWP01000016">
    <property type="protein sequence ID" value="SCZ91739.1"/>
    <property type="molecule type" value="Genomic_DNA"/>
</dbReference>
<dbReference type="GO" id="GO:0016787">
    <property type="term" value="F:hydrolase activity"/>
    <property type="evidence" value="ECO:0007669"/>
    <property type="project" value="InterPro"/>
</dbReference>
<feature type="domain" description="Calcineurin-like phosphoesterase" evidence="7">
    <location>
        <begin position="172"/>
        <end position="360"/>
    </location>
</feature>
<feature type="compositionally biased region" description="Polar residues" evidence="5">
    <location>
        <begin position="530"/>
        <end position="539"/>
    </location>
</feature>
<feature type="region of interest" description="Disordered" evidence="5">
    <location>
        <begin position="521"/>
        <end position="560"/>
    </location>
</feature>
<evidence type="ECO:0000313" key="8">
    <source>
        <dbReference type="EMBL" id="SCZ91739.1"/>
    </source>
</evidence>
<dbReference type="Gene3D" id="3.60.21.10">
    <property type="match status" value="1"/>
</dbReference>
<evidence type="ECO:0000256" key="1">
    <source>
        <dbReference type="ARBA" id="ARBA00004141"/>
    </source>
</evidence>